<feature type="region of interest" description="Disordered" evidence="5">
    <location>
        <begin position="675"/>
        <end position="1159"/>
    </location>
</feature>
<dbReference type="Gene3D" id="2.130.10.10">
    <property type="entry name" value="YVTN repeat-like/Quinoprotein amine dehydrogenase"/>
    <property type="match status" value="1"/>
</dbReference>
<feature type="compositionally biased region" description="Low complexity" evidence="5">
    <location>
        <begin position="467"/>
        <end position="481"/>
    </location>
</feature>
<comment type="caution">
    <text evidence="7">The sequence shown here is derived from an EMBL/GenBank/DDBJ whole genome shotgun (WGS) entry which is preliminary data.</text>
</comment>
<dbReference type="GO" id="GO:0017056">
    <property type="term" value="F:structural constituent of nuclear pore"/>
    <property type="evidence" value="ECO:0007669"/>
    <property type="project" value="TreeGrafter"/>
</dbReference>
<feature type="compositionally biased region" description="Polar residues" evidence="5">
    <location>
        <begin position="1431"/>
        <end position="1446"/>
    </location>
</feature>
<evidence type="ECO:0000259" key="6">
    <source>
        <dbReference type="Pfam" id="PF16755"/>
    </source>
</evidence>
<feature type="compositionally biased region" description="Pro residues" evidence="5">
    <location>
        <begin position="797"/>
        <end position="809"/>
    </location>
</feature>
<dbReference type="GO" id="GO:0005643">
    <property type="term" value="C:nuclear pore"/>
    <property type="evidence" value="ECO:0007669"/>
    <property type="project" value="TreeGrafter"/>
</dbReference>
<proteinExistence type="predicted"/>
<feature type="compositionally biased region" description="Basic and acidic residues" evidence="5">
    <location>
        <begin position="1123"/>
        <end position="1134"/>
    </location>
</feature>
<protein>
    <recommendedName>
        <fullName evidence="6">Nucleoporin Nup159/Nup146 N-terminal domain-containing protein</fullName>
    </recommendedName>
</protein>
<feature type="region of interest" description="Disordered" evidence="5">
    <location>
        <begin position="1"/>
        <end position="25"/>
    </location>
</feature>
<keyword evidence="3" id="KW-0539">Nucleus</keyword>
<feature type="compositionally biased region" description="Low complexity" evidence="5">
    <location>
        <begin position="684"/>
        <end position="698"/>
    </location>
</feature>
<feature type="region of interest" description="Disordered" evidence="5">
    <location>
        <begin position="541"/>
        <end position="564"/>
    </location>
</feature>
<evidence type="ECO:0000313" key="7">
    <source>
        <dbReference type="EMBL" id="CAF9903103.1"/>
    </source>
</evidence>
<feature type="compositionally biased region" description="Basic and acidic residues" evidence="5">
    <location>
        <begin position="1149"/>
        <end position="1159"/>
    </location>
</feature>
<dbReference type="GO" id="GO:0006606">
    <property type="term" value="P:protein import into nucleus"/>
    <property type="evidence" value="ECO:0007669"/>
    <property type="project" value="TreeGrafter"/>
</dbReference>
<evidence type="ECO:0000256" key="1">
    <source>
        <dbReference type="ARBA" id="ARBA00004123"/>
    </source>
</evidence>
<feature type="region of interest" description="Disordered" evidence="5">
    <location>
        <begin position="1401"/>
        <end position="1473"/>
    </location>
</feature>
<dbReference type="Proteomes" id="UP000664203">
    <property type="component" value="Unassembled WGS sequence"/>
</dbReference>
<keyword evidence="2" id="KW-0813">Transport</keyword>
<feature type="compositionally biased region" description="Polar residues" evidence="5">
    <location>
        <begin position="1003"/>
        <end position="1019"/>
    </location>
</feature>
<keyword evidence="4" id="KW-0175">Coiled coil</keyword>
<reference evidence="7" key="1">
    <citation type="submission" date="2021-03" db="EMBL/GenBank/DDBJ databases">
        <authorList>
            <person name="Tagirdzhanova G."/>
        </authorList>
    </citation>
    <scope>NUCLEOTIDE SEQUENCE</scope>
</reference>
<accession>A0A8H3EEC9</accession>
<evidence type="ECO:0000256" key="3">
    <source>
        <dbReference type="ARBA" id="ARBA00023242"/>
    </source>
</evidence>
<dbReference type="GO" id="GO:0008139">
    <property type="term" value="F:nuclear localization sequence binding"/>
    <property type="evidence" value="ECO:0007669"/>
    <property type="project" value="TreeGrafter"/>
</dbReference>
<dbReference type="PANTHER" id="PTHR23193">
    <property type="entry name" value="NUCLEAR PORE COMPLEX PROTEIN NUP"/>
    <property type="match status" value="1"/>
</dbReference>
<dbReference type="PANTHER" id="PTHR23193:SF23">
    <property type="entry name" value="NUCLEAR PORE COMPLEX PROTEIN NUP153"/>
    <property type="match status" value="1"/>
</dbReference>
<feature type="compositionally biased region" description="Basic and acidic residues" evidence="5">
    <location>
        <begin position="868"/>
        <end position="878"/>
    </location>
</feature>
<dbReference type="EMBL" id="CAJPDR010000001">
    <property type="protein sequence ID" value="CAF9903103.1"/>
    <property type="molecule type" value="Genomic_DNA"/>
</dbReference>
<sequence>MAFRASPSPFGGTVGASSNPGIQQGPELEEISTEALGFQAIAGETKLQLLPTPWPIDSLPPPTASLLSIAPRKGLLAAAGPESVIVAGTESVRQAFSAGSAADCNIKPFNSQMTLNVGMRVSQVAFSADESFLVLSAESGGGLAVYDVQSLMQGATESAFQLTTNGTALRALLPNPTPEKAELFAVVSTNGQMLMANMKNRQFFSGPQSQVLKDGVSCVSWSARGKQLIAGLGNGTCYQMTPEGECKAELPRPPGLDSNQHVSSISWLENDVFLVAHTPSSSDDGTIPETSYHLITRQTKPQTIFLFQKLPDPCPPFGLHRSPAFQFMQRLRDFPPNLQDTIVVASTASVDIGLVSRSKTPLTNDAPAEKVTNVFTTTAMADDSRRAQMPMSKDQTDTSPIGVCFDLSSKDKVVRPLPKEEFDASQGPLPALMILNNEGVLSSWWIVYAESIRQGITYPGLVAAGLPQAQQQPQPERQASPFASAGTQAAPAFGQSNFGKPSTPAAGFGSAFSKPATSGFGSTASPTSGFGAIGKSQSSFGAPTTTAATSKGGGSTFGQPSFGSSTPMGSVVGGVGRGAVPTGGAAFGTAGGFANRGSVWGTPPSGTAAASGSVFGQSGFGGTNKSLFGAPSTGNTLGSNTPATSAAPATAGFASFAGKTSGFMTVAPNSPAKSPFGKTAQGASFGSGMDTDTSSGTTPKKGAEVPKSISGGGGGAFMLGTTFKGDGHSANEVPESEGNAFKSMFGDGFGSALGEAQKETNTPQTKDADMDDEDDITPAQSAQPVIVQPVTTAPAANPAPPKFQFPSVPPSTGGLFGTQAQAKTTPAAVQSSQPSSSSFGKPTPITTTPNDTPKKPEQMIRSSVEMSPKIKEEPHSDDDNISPLNEEEAAPPLGYDTPRTPSPIGTKNPEDPIPPESTSKTSFTPGDSSNSSKSSEEAPLPPDFLPSKTKLKQVEPPSVAEAALPENEDEEDEEDANADAEGDEDEDEGLDDEGSGVDVAQEISPSTDPTQSPKITPGSSFGGPLDKSPVGGLFSRVSRPQDGQAGRSLFGEIGNTSAPYFSPPSKTKESPRSPSPVRSTLTGDSLRPDNSRSISAPGPFKALANRKNTLSQLAVPSKPQPLAEERRKQERERIAAQQAKQAAEEEQDLSDREDERVREELETEVEGTKTLDTFLAHQDYTGAVDKPGIPGQIEKVYRDINSMIDTLGLNARSLTAFVKGHTELHKQSPRSREDLEDDEWCLVEIGDLNTIEDDLKQKLEAGQTQDVQKKLFECRDLRKGVASLRAKGGDVAKAVKTRSDPEVAESTRTAPLRLEQATQQHELRKQFMRFQKLLAETEENITVLRAKLASCETSNASGRPLRKPTVEAVTNTIKKMTSMVEKKSGDIDVLETQMRHLSFSPAALSQSSREGSPFTLLPSTWPQRKYFPRSGGSTVQNSQPHTPGRSTNGGGTPRKAIQDVTPEEVQRYREKAQRRQEVNLIMKEAFSKTGPRIRTLE</sequence>
<feature type="compositionally biased region" description="Low complexity" evidence="5">
    <location>
        <begin position="541"/>
        <end position="550"/>
    </location>
</feature>
<feature type="coiled-coil region" evidence="4">
    <location>
        <begin position="1320"/>
        <end position="1354"/>
    </location>
</feature>
<dbReference type="InterPro" id="IPR039462">
    <property type="entry name" value="Nup159/Nup146_N"/>
</dbReference>
<evidence type="ECO:0000256" key="5">
    <source>
        <dbReference type="SAM" id="MobiDB-lite"/>
    </source>
</evidence>
<feature type="region of interest" description="Disordered" evidence="5">
    <location>
        <begin position="467"/>
        <end position="500"/>
    </location>
</feature>
<evidence type="ECO:0000313" key="8">
    <source>
        <dbReference type="Proteomes" id="UP000664203"/>
    </source>
</evidence>
<dbReference type="InterPro" id="IPR015943">
    <property type="entry name" value="WD40/YVTN_repeat-like_dom_sf"/>
</dbReference>
<feature type="compositionally biased region" description="Polar residues" evidence="5">
    <location>
        <begin position="916"/>
        <end position="927"/>
    </location>
</feature>
<feature type="domain" description="Nucleoporin Nup159/Nup146 N-terminal" evidence="6">
    <location>
        <begin position="60"/>
        <end position="441"/>
    </location>
</feature>
<feature type="compositionally biased region" description="Polar residues" evidence="5">
    <location>
        <begin position="818"/>
        <end position="829"/>
    </location>
</feature>
<feature type="compositionally biased region" description="Basic and acidic residues" evidence="5">
    <location>
        <begin position="1464"/>
        <end position="1473"/>
    </location>
</feature>
<dbReference type="OrthoDB" id="248320at2759"/>
<organism evidence="7 8">
    <name type="scientific">Alectoria fallacina</name>
    <dbReference type="NCBI Taxonomy" id="1903189"/>
    <lineage>
        <taxon>Eukaryota</taxon>
        <taxon>Fungi</taxon>
        <taxon>Dikarya</taxon>
        <taxon>Ascomycota</taxon>
        <taxon>Pezizomycotina</taxon>
        <taxon>Lecanoromycetes</taxon>
        <taxon>OSLEUM clade</taxon>
        <taxon>Lecanoromycetidae</taxon>
        <taxon>Lecanorales</taxon>
        <taxon>Lecanorineae</taxon>
        <taxon>Parmeliaceae</taxon>
        <taxon>Alectoria</taxon>
    </lineage>
</organism>
<dbReference type="GO" id="GO:0006405">
    <property type="term" value="P:RNA export from nucleus"/>
    <property type="evidence" value="ECO:0007669"/>
    <property type="project" value="TreeGrafter"/>
</dbReference>
<feature type="compositionally biased region" description="Acidic residues" evidence="5">
    <location>
        <begin position="879"/>
        <end position="889"/>
    </location>
</feature>
<keyword evidence="8" id="KW-1185">Reference proteome</keyword>
<dbReference type="Pfam" id="PF16755">
    <property type="entry name" value="Beta-prop_NUP159_NUP214"/>
    <property type="match status" value="1"/>
</dbReference>
<evidence type="ECO:0000256" key="2">
    <source>
        <dbReference type="ARBA" id="ARBA00022448"/>
    </source>
</evidence>
<dbReference type="InterPro" id="IPR026054">
    <property type="entry name" value="Nucleoporin"/>
</dbReference>
<feature type="compositionally biased region" description="Acidic residues" evidence="5">
    <location>
        <begin position="966"/>
        <end position="995"/>
    </location>
</feature>
<dbReference type="FunFam" id="2.130.10.10:FF:000645">
    <property type="entry name" value="Putative nuclear pore complex subunit Nup159"/>
    <property type="match status" value="1"/>
</dbReference>
<name>A0A8H3EEC9_9LECA</name>
<comment type="subcellular location">
    <subcellularLocation>
        <location evidence="1">Nucleus</location>
    </subcellularLocation>
</comment>
<feature type="compositionally biased region" description="Low complexity" evidence="5">
    <location>
        <begin position="830"/>
        <end position="851"/>
    </location>
</feature>
<gene>
    <name evidence="7" type="ORF">ALECFALPRED_000132</name>
</gene>
<dbReference type="SUPFAM" id="SSF117289">
    <property type="entry name" value="Nucleoporin domain"/>
    <property type="match status" value="1"/>
</dbReference>
<evidence type="ECO:0000256" key="4">
    <source>
        <dbReference type="SAM" id="Coils"/>
    </source>
</evidence>